<evidence type="ECO:0000313" key="2">
    <source>
        <dbReference type="EMBL" id="KAI1701125.1"/>
    </source>
</evidence>
<protein>
    <submittedName>
        <fullName evidence="2">Uncharacterized protein</fullName>
    </submittedName>
</protein>
<keyword evidence="1" id="KW-0732">Signal</keyword>
<dbReference type="Proteomes" id="UP001201812">
    <property type="component" value="Unassembled WGS sequence"/>
</dbReference>
<sequence>MLLHLIFLGLIVGSFLNQISAEVKVIVDWKATGKTPKDLANKAQKCAEVAYNQYEAKNYDIPEYAELCENILKSFMNGNPQWSCVAGGDYNLRTSWTTNTYIRLSAPHPLFKGWSFAITLYQSPKL</sequence>
<accession>A0AAD4R030</accession>
<dbReference type="AlphaFoldDB" id="A0AAD4R030"/>
<feature type="signal peptide" evidence="1">
    <location>
        <begin position="1"/>
        <end position="21"/>
    </location>
</feature>
<name>A0AAD4R030_9BILA</name>
<dbReference type="GO" id="GO:0007017">
    <property type="term" value="P:microtubule-based process"/>
    <property type="evidence" value="ECO:0007669"/>
    <property type="project" value="InterPro"/>
</dbReference>
<reference evidence="2" key="1">
    <citation type="submission" date="2022-01" db="EMBL/GenBank/DDBJ databases">
        <title>Genome Sequence Resource for Two Populations of Ditylenchus destructor, the Migratory Endoparasitic Phytonematode.</title>
        <authorList>
            <person name="Zhang H."/>
            <person name="Lin R."/>
            <person name="Xie B."/>
        </authorList>
    </citation>
    <scope>NUCLEOTIDE SEQUENCE</scope>
    <source>
        <strain evidence="2">BazhouSP</strain>
    </source>
</reference>
<keyword evidence="3" id="KW-1185">Reference proteome</keyword>
<gene>
    <name evidence="2" type="ORF">DdX_16280</name>
</gene>
<organism evidence="2 3">
    <name type="scientific">Ditylenchus destructor</name>
    <dbReference type="NCBI Taxonomy" id="166010"/>
    <lineage>
        <taxon>Eukaryota</taxon>
        <taxon>Metazoa</taxon>
        <taxon>Ecdysozoa</taxon>
        <taxon>Nematoda</taxon>
        <taxon>Chromadorea</taxon>
        <taxon>Rhabditida</taxon>
        <taxon>Tylenchina</taxon>
        <taxon>Tylenchomorpha</taxon>
        <taxon>Sphaerularioidea</taxon>
        <taxon>Anguinidae</taxon>
        <taxon>Anguininae</taxon>
        <taxon>Ditylenchus</taxon>
    </lineage>
</organism>
<dbReference type="SUPFAM" id="SSF54648">
    <property type="entry name" value="DLC"/>
    <property type="match status" value="1"/>
</dbReference>
<evidence type="ECO:0000313" key="3">
    <source>
        <dbReference type="Proteomes" id="UP001201812"/>
    </source>
</evidence>
<evidence type="ECO:0000256" key="1">
    <source>
        <dbReference type="SAM" id="SignalP"/>
    </source>
</evidence>
<dbReference type="GO" id="GO:0030286">
    <property type="term" value="C:dynein complex"/>
    <property type="evidence" value="ECO:0007669"/>
    <property type="project" value="InterPro"/>
</dbReference>
<dbReference type="InterPro" id="IPR037177">
    <property type="entry name" value="DLC_sf"/>
</dbReference>
<feature type="chain" id="PRO_5042127531" evidence="1">
    <location>
        <begin position="22"/>
        <end position="126"/>
    </location>
</feature>
<dbReference type="EMBL" id="JAKKPZ010000126">
    <property type="protein sequence ID" value="KAI1701125.1"/>
    <property type="molecule type" value="Genomic_DNA"/>
</dbReference>
<comment type="caution">
    <text evidence="2">The sequence shown here is derived from an EMBL/GenBank/DDBJ whole genome shotgun (WGS) entry which is preliminary data.</text>
</comment>
<proteinExistence type="predicted"/>